<reference evidence="4 5" key="1">
    <citation type="journal article" date="2016" name="Nat. Commun.">
        <title>Thousands of microbial genomes shed light on interconnected biogeochemical processes in an aquifer system.</title>
        <authorList>
            <person name="Anantharaman K."/>
            <person name="Brown C.T."/>
            <person name="Hug L.A."/>
            <person name="Sharon I."/>
            <person name="Castelle C.J."/>
            <person name="Probst A.J."/>
            <person name="Thomas B.C."/>
            <person name="Singh A."/>
            <person name="Wilkins M.J."/>
            <person name="Karaoz U."/>
            <person name="Brodie E.L."/>
            <person name="Williams K.H."/>
            <person name="Hubbard S.S."/>
            <person name="Banfield J.F."/>
        </authorList>
    </citation>
    <scope>NUCLEOTIDE SEQUENCE [LARGE SCALE GENOMIC DNA]</scope>
</reference>
<dbReference type="CDD" id="cd24098">
    <property type="entry name" value="ASKHA_NBD_TobZ_N"/>
    <property type="match status" value="1"/>
</dbReference>
<dbReference type="PANTHER" id="PTHR34847">
    <property type="entry name" value="NODULATION PROTEIN U"/>
    <property type="match status" value="1"/>
</dbReference>
<feature type="domain" description="Carbamoyltransferase C-terminal" evidence="3">
    <location>
        <begin position="318"/>
        <end position="485"/>
    </location>
</feature>
<sequence>MRRKKFNYTDDEILDVIFPKKIFRYDKRPKLVIVPHHIAHAASVFFTSGLKKAAILVIDGQGEDSSTSIAYGEDKTIKVLKSFPIQSSLGYFYEAVNKYIGFHYFDSGKTMGLAPYGKSIFNFKNIKLGNSGYNIVLPRKLKYSPEHLDEQETLVNLWHKKIKEFINQPNSIKYEFEKSKNRIISKLEIPQIYKDFATSAQAVLEKAIDHLAILAVKMTGCNDLCISGGVGLNCVANGKLLYNPLVKTLYIFPAANDAGVSAGAALYASALYDKNADFSRLEHIYLGPHYANRQIRKILNESKIRYKISNNICKETACLLAKNKIISWFQGKMEVGPRALGNRSILASPLKKAMWKRVNIIKGRELWRPFAPSTLEEYKDEYFENAQSSPFMLKTFRVKKNKQSLIPAVVHIDGSTRPQTVSKKTNKKLWLLINEFYKITGVPALLNTSFNRFGEPIVCTLQDAMAMFYNSGLDYLVIDNLIISKENKK</sequence>
<dbReference type="Pfam" id="PF16861">
    <property type="entry name" value="Carbam_trans_C"/>
    <property type="match status" value="1"/>
</dbReference>
<evidence type="ECO:0000313" key="4">
    <source>
        <dbReference type="EMBL" id="OGF22472.1"/>
    </source>
</evidence>
<dbReference type="SUPFAM" id="SSF53067">
    <property type="entry name" value="Actin-like ATPase domain"/>
    <property type="match status" value="1"/>
</dbReference>
<accession>A0A1F5S7E0</accession>
<dbReference type="InterPro" id="IPR051338">
    <property type="entry name" value="NodU/CmcH_Carbamoyltrnsfr"/>
</dbReference>
<feature type="domain" description="Carbamoyltransferase" evidence="2">
    <location>
        <begin position="25"/>
        <end position="266"/>
    </location>
</feature>
<dbReference type="Gene3D" id="3.90.870.20">
    <property type="entry name" value="Carbamoyltransferase, C-terminal domain"/>
    <property type="match status" value="1"/>
</dbReference>
<dbReference type="InterPro" id="IPR031730">
    <property type="entry name" value="Carbam_trans_C"/>
</dbReference>
<evidence type="ECO:0008006" key="6">
    <source>
        <dbReference type="Google" id="ProtNLM"/>
    </source>
</evidence>
<dbReference type="GO" id="GO:0003824">
    <property type="term" value="F:catalytic activity"/>
    <property type="evidence" value="ECO:0007669"/>
    <property type="project" value="InterPro"/>
</dbReference>
<name>A0A1F5S7E0_9BACT</name>
<evidence type="ECO:0000256" key="1">
    <source>
        <dbReference type="ARBA" id="ARBA00006129"/>
    </source>
</evidence>
<comment type="caution">
    <text evidence="4">The sequence shown here is derived from an EMBL/GenBank/DDBJ whole genome shotgun (WGS) entry which is preliminary data.</text>
</comment>
<dbReference type="PANTHER" id="PTHR34847:SF1">
    <property type="entry name" value="NODULATION PROTEIN U"/>
    <property type="match status" value="1"/>
</dbReference>
<evidence type="ECO:0000259" key="2">
    <source>
        <dbReference type="Pfam" id="PF02543"/>
    </source>
</evidence>
<dbReference type="InterPro" id="IPR003696">
    <property type="entry name" value="Carbtransf_dom"/>
</dbReference>
<comment type="similarity">
    <text evidence="1">Belongs to the NodU/CmcH family.</text>
</comment>
<dbReference type="AlphaFoldDB" id="A0A1F5S7E0"/>
<dbReference type="Proteomes" id="UP000176877">
    <property type="component" value="Unassembled WGS sequence"/>
</dbReference>
<dbReference type="EMBL" id="MFFT01000048">
    <property type="protein sequence ID" value="OGF22472.1"/>
    <property type="molecule type" value="Genomic_DNA"/>
</dbReference>
<evidence type="ECO:0000259" key="3">
    <source>
        <dbReference type="Pfam" id="PF16861"/>
    </source>
</evidence>
<gene>
    <name evidence="4" type="ORF">A3D45_01790</name>
</gene>
<organism evidence="4 5">
    <name type="scientific">Candidatus Falkowbacteria bacterium RIFCSPHIGHO2_02_FULL_42_9</name>
    <dbReference type="NCBI Taxonomy" id="1797986"/>
    <lineage>
        <taxon>Bacteria</taxon>
        <taxon>Candidatus Falkowiibacteriota</taxon>
    </lineage>
</organism>
<evidence type="ECO:0000313" key="5">
    <source>
        <dbReference type="Proteomes" id="UP000176877"/>
    </source>
</evidence>
<dbReference type="Gene3D" id="3.30.420.40">
    <property type="match status" value="2"/>
</dbReference>
<dbReference type="InterPro" id="IPR038152">
    <property type="entry name" value="Carbam_trans_C_sf"/>
</dbReference>
<dbReference type="InterPro" id="IPR043129">
    <property type="entry name" value="ATPase_NBD"/>
</dbReference>
<proteinExistence type="inferred from homology"/>
<protein>
    <recommendedName>
        <fullName evidence="6">Carbamoyltransferase</fullName>
    </recommendedName>
</protein>
<dbReference type="Pfam" id="PF02543">
    <property type="entry name" value="Carbam_trans_N"/>
    <property type="match status" value="1"/>
</dbReference>